<accession>A0A7S3J107</accession>
<dbReference type="SMART" id="SM00100">
    <property type="entry name" value="cNMP"/>
    <property type="match status" value="1"/>
</dbReference>
<dbReference type="AlphaFoldDB" id="A0A7S3J107"/>
<evidence type="ECO:0000256" key="2">
    <source>
        <dbReference type="SAM" id="MobiDB-lite"/>
    </source>
</evidence>
<sequence length="496" mass="57047">MIFGVIFYSMTVSNLTSIISSLDVSESKTQAYLTNLHEFSQRVGLPEETKQKVKKFIEANSRNSDNSEYQDSLLKDLPSSIRTEIITHTHGEIIRKIIFFRDKDISFLWKILPMLRPLRVLTDDIIFNQEEKAKEMYFILKGRIKLWYNLASKRMQAPILKGFNQYVEGSYFGDLDLFLGVHDSTAIPTTEVNLLVLSKVNCKKLLERYPKEMRSFKDLAMKRRHNHQELIIRSLQKDSDAYKIFKTSQKQDDVDVKAPVQYIVKRLRTHLELKGELSRFEEKIQRLISRSEVGETDSEEGLEIDETSSEEESSKESSESSQSSSGSSQSSDEQSEGKINDNSEKDKVPKTVEKVENKSSRETSKKGGQSLKTTEKAKGARRGSDIFNTLLKNRLSNLNAKVKEEQKKKQELENKIKKEKEHLETQKVAPVSDLPIPSTESKLAKNYDVIKEIIGLIQEENNALNEAVESIYNHNRFIRDKAIDNERKLKQLLSLV</sequence>
<dbReference type="Pfam" id="PF00027">
    <property type="entry name" value="cNMP_binding"/>
    <property type="match status" value="1"/>
</dbReference>
<dbReference type="Gene3D" id="2.60.120.10">
    <property type="entry name" value="Jelly Rolls"/>
    <property type="match status" value="1"/>
</dbReference>
<feature type="compositionally biased region" description="Basic and acidic residues" evidence="2">
    <location>
        <begin position="335"/>
        <end position="365"/>
    </location>
</feature>
<organism evidence="4">
    <name type="scientific">Euplotes harpa</name>
    <dbReference type="NCBI Taxonomy" id="151035"/>
    <lineage>
        <taxon>Eukaryota</taxon>
        <taxon>Sar</taxon>
        <taxon>Alveolata</taxon>
        <taxon>Ciliophora</taxon>
        <taxon>Intramacronucleata</taxon>
        <taxon>Spirotrichea</taxon>
        <taxon>Hypotrichia</taxon>
        <taxon>Euplotida</taxon>
        <taxon>Euplotidae</taxon>
        <taxon>Euplotes</taxon>
    </lineage>
</organism>
<feature type="coiled-coil region" evidence="1">
    <location>
        <begin position="388"/>
        <end position="429"/>
    </location>
</feature>
<dbReference type="InterPro" id="IPR000595">
    <property type="entry name" value="cNMP-bd_dom"/>
</dbReference>
<gene>
    <name evidence="4" type="ORF">EHAR0213_LOCUS1627</name>
</gene>
<proteinExistence type="predicted"/>
<dbReference type="Gene3D" id="1.10.287.630">
    <property type="entry name" value="Helix hairpin bin"/>
    <property type="match status" value="1"/>
</dbReference>
<protein>
    <recommendedName>
        <fullName evidence="3">Cyclic nucleotide-binding domain-containing protein</fullName>
    </recommendedName>
</protein>
<dbReference type="PROSITE" id="PS50042">
    <property type="entry name" value="CNMP_BINDING_3"/>
    <property type="match status" value="1"/>
</dbReference>
<keyword evidence="1" id="KW-0175">Coiled coil</keyword>
<dbReference type="CDD" id="cd00038">
    <property type="entry name" value="CAP_ED"/>
    <property type="match status" value="1"/>
</dbReference>
<feature type="domain" description="Cyclic nucleotide-binding" evidence="3">
    <location>
        <begin position="99"/>
        <end position="223"/>
    </location>
</feature>
<dbReference type="EMBL" id="HBII01003505">
    <property type="protein sequence ID" value="CAE0342720.1"/>
    <property type="molecule type" value="Transcribed_RNA"/>
</dbReference>
<feature type="compositionally biased region" description="Low complexity" evidence="2">
    <location>
        <begin position="319"/>
        <end position="332"/>
    </location>
</feature>
<dbReference type="PANTHER" id="PTHR47823">
    <property type="entry name" value="ION_TRANS DOMAIN-CONTAINING PROTEIN"/>
    <property type="match status" value="1"/>
</dbReference>
<dbReference type="InterPro" id="IPR018490">
    <property type="entry name" value="cNMP-bd_dom_sf"/>
</dbReference>
<evidence type="ECO:0000313" key="4">
    <source>
        <dbReference type="EMBL" id="CAE0342720.1"/>
    </source>
</evidence>
<name>A0A7S3J107_9SPIT</name>
<evidence type="ECO:0000259" key="3">
    <source>
        <dbReference type="PROSITE" id="PS50042"/>
    </source>
</evidence>
<reference evidence="4" key="1">
    <citation type="submission" date="2021-01" db="EMBL/GenBank/DDBJ databases">
        <authorList>
            <person name="Corre E."/>
            <person name="Pelletier E."/>
            <person name="Niang G."/>
            <person name="Scheremetjew M."/>
            <person name="Finn R."/>
            <person name="Kale V."/>
            <person name="Holt S."/>
            <person name="Cochrane G."/>
            <person name="Meng A."/>
            <person name="Brown T."/>
            <person name="Cohen L."/>
        </authorList>
    </citation>
    <scope>NUCLEOTIDE SEQUENCE</scope>
    <source>
        <strain evidence="4">FSP1.4</strain>
    </source>
</reference>
<dbReference type="PANTHER" id="PTHR47823:SF9">
    <property type="entry name" value="CHROMOSOME UNDETERMINED SCAFFOLD_10, WHOLE GENOME SHOTGUN SEQUENCE"/>
    <property type="match status" value="1"/>
</dbReference>
<evidence type="ECO:0000256" key="1">
    <source>
        <dbReference type="SAM" id="Coils"/>
    </source>
</evidence>
<dbReference type="InterPro" id="IPR014710">
    <property type="entry name" value="RmlC-like_jellyroll"/>
</dbReference>
<feature type="compositionally biased region" description="Acidic residues" evidence="2">
    <location>
        <begin position="294"/>
        <end position="311"/>
    </location>
</feature>
<feature type="region of interest" description="Disordered" evidence="2">
    <location>
        <begin position="291"/>
        <end position="381"/>
    </location>
</feature>
<dbReference type="SUPFAM" id="SSF51206">
    <property type="entry name" value="cAMP-binding domain-like"/>
    <property type="match status" value="1"/>
</dbReference>